<gene>
    <name evidence="3" type="ORF">CK503_14415</name>
</gene>
<dbReference type="InterPro" id="IPR009100">
    <property type="entry name" value="AcylCoA_DH/oxidase_NM_dom_sf"/>
</dbReference>
<dbReference type="PIRSF" id="PIRSF016578">
    <property type="entry name" value="HsaA"/>
    <property type="match status" value="1"/>
</dbReference>
<accession>A0A2A2G7R1</accession>
<evidence type="ECO:0000256" key="1">
    <source>
        <dbReference type="ARBA" id="ARBA00023002"/>
    </source>
</evidence>
<dbReference type="InterPro" id="IPR046373">
    <property type="entry name" value="Acyl-CoA_Oxase/DH_mid-dom_sf"/>
</dbReference>
<dbReference type="Gene3D" id="1.20.140.10">
    <property type="entry name" value="Butyryl-CoA Dehydrogenase, subunit A, domain 3"/>
    <property type="match status" value="1"/>
</dbReference>
<dbReference type="OrthoDB" id="1170793at2"/>
<feature type="domain" description="Acyl-CoA dehydrogenase C-terminal" evidence="2">
    <location>
        <begin position="232"/>
        <end position="361"/>
    </location>
</feature>
<keyword evidence="4" id="KW-1185">Reference proteome</keyword>
<dbReference type="InterPro" id="IPR037069">
    <property type="entry name" value="AcylCoA_DH/ox_N_sf"/>
</dbReference>
<protein>
    <recommendedName>
        <fullName evidence="2">Acyl-CoA dehydrogenase C-terminal domain-containing protein</fullName>
    </recommendedName>
</protein>
<dbReference type="SUPFAM" id="SSF56645">
    <property type="entry name" value="Acyl-CoA dehydrogenase NM domain-like"/>
    <property type="match status" value="1"/>
</dbReference>
<dbReference type="Gene3D" id="2.40.110.10">
    <property type="entry name" value="Butyryl-CoA Dehydrogenase, subunit A, domain 2"/>
    <property type="match status" value="1"/>
</dbReference>
<dbReference type="GO" id="GO:0016627">
    <property type="term" value="F:oxidoreductase activity, acting on the CH-CH group of donors"/>
    <property type="evidence" value="ECO:0007669"/>
    <property type="project" value="InterPro"/>
</dbReference>
<dbReference type="AlphaFoldDB" id="A0A2A2G7R1"/>
<proteinExistence type="predicted"/>
<dbReference type="Gene3D" id="1.10.540.10">
    <property type="entry name" value="Acyl-CoA dehydrogenase/oxidase, N-terminal domain"/>
    <property type="match status" value="1"/>
</dbReference>
<dbReference type="Proteomes" id="UP000218831">
    <property type="component" value="Unassembled WGS sequence"/>
</dbReference>
<evidence type="ECO:0000259" key="2">
    <source>
        <dbReference type="Pfam" id="PF08028"/>
    </source>
</evidence>
<comment type="caution">
    <text evidence="3">The sequence shown here is derived from an EMBL/GenBank/DDBJ whole genome shotgun (WGS) entry which is preliminary data.</text>
</comment>
<dbReference type="RefSeq" id="WP_095607533.1">
    <property type="nucleotide sequence ID" value="NZ_NSKE01000012.1"/>
</dbReference>
<reference evidence="3 4" key="1">
    <citation type="submission" date="2017-08" db="EMBL/GenBank/DDBJ databases">
        <title>Aliifodinibius alkalisoli sp. nov., isolated from saline alkaline soil.</title>
        <authorList>
            <person name="Liu D."/>
            <person name="Zhang G."/>
        </authorList>
    </citation>
    <scope>NUCLEOTIDE SEQUENCE [LARGE SCALE GENOMIC DNA]</scope>
    <source>
        <strain evidence="3 4">WN023</strain>
    </source>
</reference>
<keyword evidence="1" id="KW-0560">Oxidoreductase</keyword>
<sequence length="367" mass="40809">MAINISDYFSEQEISDLTEEANRSDNLEKLTSSALDILNEKKLPDLFVPRQSGGLQYDLPEALPWLEATSWIDGSLGWTLTLTAGAGLFGAFMVPEFARSIFSKKNTLIAGSGFPGGKAEKISSGFQINGKWKYASGIDHATLITATCYVTIDGEIPQKEGLPITKAIACYPNEIEITNTWNSFGLKATGSHDFEIQDVQIPNERTFTISPASAKVDGLLYHYPFKAFAHCTLAISMLGVARRFFDEAKQILLSKNDVTDLDRLPTYLRSKFKDSHLKFNTAKEVVYKTVAQSWRELQSSGDLRVDHVNKVSVQSQQSCKTALNCVQDLYPLLGMSVINPDSIINRCWRDLHTASQHIFLRSNNDGH</sequence>
<dbReference type="InterPro" id="IPR013107">
    <property type="entry name" value="Acyl-CoA_DH_C"/>
</dbReference>
<dbReference type="GO" id="GO:0050660">
    <property type="term" value="F:flavin adenine dinucleotide binding"/>
    <property type="evidence" value="ECO:0007669"/>
    <property type="project" value="InterPro"/>
</dbReference>
<evidence type="ECO:0000313" key="3">
    <source>
        <dbReference type="EMBL" id="PAU92877.1"/>
    </source>
</evidence>
<dbReference type="Pfam" id="PF08028">
    <property type="entry name" value="Acyl-CoA_dh_2"/>
    <property type="match status" value="1"/>
</dbReference>
<evidence type="ECO:0000313" key="4">
    <source>
        <dbReference type="Proteomes" id="UP000218831"/>
    </source>
</evidence>
<organism evidence="3 4">
    <name type="scientific">Fodinibius salipaludis</name>
    <dbReference type="NCBI Taxonomy" id="2032627"/>
    <lineage>
        <taxon>Bacteria</taxon>
        <taxon>Pseudomonadati</taxon>
        <taxon>Balneolota</taxon>
        <taxon>Balneolia</taxon>
        <taxon>Balneolales</taxon>
        <taxon>Balneolaceae</taxon>
        <taxon>Fodinibius</taxon>
    </lineage>
</organism>
<dbReference type="EMBL" id="NSKE01000012">
    <property type="protein sequence ID" value="PAU92877.1"/>
    <property type="molecule type" value="Genomic_DNA"/>
</dbReference>
<name>A0A2A2G7R1_9BACT</name>